<dbReference type="Proteomes" id="UP000254848">
    <property type="component" value="Unassembled WGS sequence"/>
</dbReference>
<keyword evidence="1" id="KW-0472">Membrane</keyword>
<dbReference type="AlphaFoldDB" id="A0A370QQU4"/>
<evidence type="ECO:0000256" key="1">
    <source>
        <dbReference type="SAM" id="Phobius"/>
    </source>
</evidence>
<feature type="transmembrane region" description="Helical" evidence="1">
    <location>
        <begin position="12"/>
        <end position="30"/>
    </location>
</feature>
<evidence type="ECO:0000313" key="2">
    <source>
        <dbReference type="EMBL" id="RDK90797.1"/>
    </source>
</evidence>
<gene>
    <name evidence="2" type="ORF">C8D90_10577</name>
</gene>
<protein>
    <submittedName>
        <fullName evidence="2">Uncharacterized protein DUF2509</fullName>
    </submittedName>
</protein>
<keyword evidence="3" id="KW-1185">Reference proteome</keyword>
<organism evidence="2 3">
    <name type="scientific">Enterobacillus tribolii</name>
    <dbReference type="NCBI Taxonomy" id="1487935"/>
    <lineage>
        <taxon>Bacteria</taxon>
        <taxon>Pseudomonadati</taxon>
        <taxon>Pseudomonadota</taxon>
        <taxon>Gammaproteobacteria</taxon>
        <taxon>Enterobacterales</taxon>
        <taxon>Hafniaceae</taxon>
        <taxon>Enterobacillus</taxon>
    </lineage>
</organism>
<sequence length="147" mass="16299">MSRALHDQRGSAVLPGVLVILTLALMMLGAQIPRDDALRRSSIYERHGMIARQYVQSALEQGAGMAWAPAAAWQCRAGTLPAQVCVRLSGHSGRVLMRAHGAPFAFGPQVTLFRYFVLPKTNRAEIMQPLAHSRIDYCPEPREEMCR</sequence>
<dbReference type="Pfam" id="PF10713">
    <property type="entry name" value="DUF2509"/>
    <property type="match status" value="1"/>
</dbReference>
<dbReference type="RefSeq" id="WP_115458626.1">
    <property type="nucleotide sequence ID" value="NZ_QRAP01000005.1"/>
</dbReference>
<reference evidence="2 3" key="1">
    <citation type="submission" date="2018-07" db="EMBL/GenBank/DDBJ databases">
        <title>Genomic Encyclopedia of Type Strains, Phase IV (KMG-IV): sequencing the most valuable type-strain genomes for metagenomic binning, comparative biology and taxonomic classification.</title>
        <authorList>
            <person name="Goeker M."/>
        </authorList>
    </citation>
    <scope>NUCLEOTIDE SEQUENCE [LARGE SCALE GENOMIC DNA]</scope>
    <source>
        <strain evidence="2 3">DSM 103736</strain>
    </source>
</reference>
<dbReference type="InterPro" id="IPR019652">
    <property type="entry name" value="DUF2509"/>
</dbReference>
<name>A0A370QQU4_9GAMM</name>
<comment type="caution">
    <text evidence="2">The sequence shown here is derived from an EMBL/GenBank/DDBJ whole genome shotgun (WGS) entry which is preliminary data.</text>
</comment>
<evidence type="ECO:0000313" key="3">
    <source>
        <dbReference type="Proteomes" id="UP000254848"/>
    </source>
</evidence>
<dbReference type="EMBL" id="QRAP01000005">
    <property type="protein sequence ID" value="RDK90797.1"/>
    <property type="molecule type" value="Genomic_DNA"/>
</dbReference>
<keyword evidence="1" id="KW-1133">Transmembrane helix</keyword>
<proteinExistence type="predicted"/>
<accession>A0A370QQU4</accession>
<keyword evidence="1" id="KW-0812">Transmembrane</keyword>
<dbReference type="OrthoDB" id="7059963at2"/>